<protein>
    <recommendedName>
        <fullName evidence="3">DUF2961 domain-containing protein</fullName>
    </recommendedName>
</protein>
<comment type="caution">
    <text evidence="1">The sequence shown here is derived from an EMBL/GenBank/DDBJ whole genome shotgun (WGS) entry which is preliminary data.</text>
</comment>
<dbReference type="AlphaFoldDB" id="A0A2S9XPW0"/>
<sequence>MHPLSPRGLELPGARPCSINAARRSGARRLLVGTALASALACEGPAPARDVSYFLERLHRLDALPLLEPGHAELASTYDRDGLNALDGATYPWADGHRNVLLSVDGPGCIHRISTGDIAAVADTRVEIMLDYGELLSMTVGELFDPVTGPFAGGLVHSGPYPDIHYPTVRMPIPFAEHAEIRLIDADQRWGVFWQIGYTRYDADTPIETLTLPLDPGAARALDEAGQAWSDAVAGARRPQAPSVRVTESLEPGASLRWEDSGCGTIERLSVELDPSQAATAWRALRLRVIWDRADQPAIELPLAEFMGAGDNADEPEAEFDSLVMGATQHRAYLRLPMPYREAARIELHNDGDARVGVELGLWIRRCVEQDPDFGYLHAHVTSAPAATPASPRSGPAQVPVHRLFDHRGRGKLVGVLLRVEWPFEDLWWGEGDWQIWTDQPIDAWPPRYHGTGTEEFFDAGWTHFDRKALAGAIKARPGLVSVYGFMLNDAFTFERQLRVQVETVGLWLGDLVITELHPTWSSTVYWYDEQP</sequence>
<dbReference type="OrthoDB" id="2518538at2"/>
<proteinExistence type="predicted"/>
<dbReference type="Pfam" id="PF11175">
    <property type="entry name" value="DUF2961"/>
    <property type="match status" value="1"/>
</dbReference>
<dbReference type="InterPro" id="IPR021345">
    <property type="entry name" value="DUF2961"/>
</dbReference>
<name>A0A2S9XPW0_9BACT</name>
<organism evidence="1 2">
    <name type="scientific">Enhygromyxa salina</name>
    <dbReference type="NCBI Taxonomy" id="215803"/>
    <lineage>
        <taxon>Bacteria</taxon>
        <taxon>Pseudomonadati</taxon>
        <taxon>Myxococcota</taxon>
        <taxon>Polyangia</taxon>
        <taxon>Nannocystales</taxon>
        <taxon>Nannocystaceae</taxon>
        <taxon>Enhygromyxa</taxon>
    </lineage>
</organism>
<evidence type="ECO:0000313" key="2">
    <source>
        <dbReference type="Proteomes" id="UP000238823"/>
    </source>
</evidence>
<dbReference type="RefSeq" id="WP_146158621.1">
    <property type="nucleotide sequence ID" value="NZ_PVNL01000139.1"/>
</dbReference>
<dbReference type="Proteomes" id="UP000238823">
    <property type="component" value="Unassembled WGS sequence"/>
</dbReference>
<dbReference type="EMBL" id="PVNL01000139">
    <property type="protein sequence ID" value="PRP94780.1"/>
    <property type="molecule type" value="Genomic_DNA"/>
</dbReference>
<gene>
    <name evidence="1" type="ORF">ENSA7_76030</name>
</gene>
<reference evidence="1 2" key="1">
    <citation type="submission" date="2018-03" db="EMBL/GenBank/DDBJ databases">
        <title>Draft Genome Sequences of the Obligatory Marine Myxobacteria Enhygromyxa salina SWB007.</title>
        <authorList>
            <person name="Poehlein A."/>
            <person name="Moghaddam J.A."/>
            <person name="Harms H."/>
            <person name="Alanjari M."/>
            <person name="Koenig G.M."/>
            <person name="Daniel R."/>
            <person name="Schaeberle T.F."/>
        </authorList>
    </citation>
    <scope>NUCLEOTIDE SEQUENCE [LARGE SCALE GENOMIC DNA]</scope>
    <source>
        <strain evidence="1 2">SWB007</strain>
    </source>
</reference>
<evidence type="ECO:0000313" key="1">
    <source>
        <dbReference type="EMBL" id="PRP94780.1"/>
    </source>
</evidence>
<evidence type="ECO:0008006" key="3">
    <source>
        <dbReference type="Google" id="ProtNLM"/>
    </source>
</evidence>
<accession>A0A2S9XPW0</accession>
<dbReference type="Gene3D" id="2.60.120.1390">
    <property type="match status" value="3"/>
</dbReference>